<feature type="non-terminal residue" evidence="6">
    <location>
        <position position="283"/>
    </location>
</feature>
<dbReference type="AlphaFoldDB" id="A0A1C7LS67"/>
<evidence type="ECO:0000256" key="2">
    <source>
        <dbReference type="ARBA" id="ARBA00022692"/>
    </source>
</evidence>
<dbReference type="Proteomes" id="UP000092993">
    <property type="component" value="Unassembled WGS sequence"/>
</dbReference>
<dbReference type="PANTHER" id="PTHR23502">
    <property type="entry name" value="MAJOR FACILITATOR SUPERFAMILY"/>
    <property type="match status" value="1"/>
</dbReference>
<keyword evidence="3 5" id="KW-1133">Transmembrane helix</keyword>
<evidence type="ECO:0000313" key="6">
    <source>
        <dbReference type="EMBL" id="OBZ67552.1"/>
    </source>
</evidence>
<evidence type="ECO:0000313" key="7">
    <source>
        <dbReference type="Proteomes" id="UP000092993"/>
    </source>
</evidence>
<comment type="subcellular location">
    <subcellularLocation>
        <location evidence="1">Membrane</location>
        <topology evidence="1">Multi-pass membrane protein</topology>
    </subcellularLocation>
</comment>
<evidence type="ECO:0000256" key="3">
    <source>
        <dbReference type="ARBA" id="ARBA00022989"/>
    </source>
</evidence>
<evidence type="ECO:0000256" key="5">
    <source>
        <dbReference type="SAM" id="Phobius"/>
    </source>
</evidence>
<sequence length="283" mass="32051">MTMLAFCALSGPCFGTLVGFFVAAHSGRDLWVLRVHLFLAVAVWPLVFLLPESYTPHILAKRAQALRKEGKLNARAAHELHAKTTIQLMQGHVVRPIAMLIYEPIVQGAAVWITVTYGILYFFFEVYPVVFIEQHGIPFQLCGILFLAISVGMLIAIVAFSSLVRLSEYIRIPLVERKGVVLPMEETHFKVVLSAWSSGPETHWIAAALAGIPFGYANTAIFFSFQLLLFQDIFFVCIQCTSREHILPFGCRFNFSNRSPLYCRQFRHEMGRISLRVHLVRSY</sequence>
<gene>
    <name evidence="6" type="primary">TPO2</name>
    <name evidence="6" type="ORF">A0H81_12205</name>
</gene>
<dbReference type="PANTHER" id="PTHR23502:SF38">
    <property type="entry name" value="POLYAMINE TRANSPORTER 4"/>
    <property type="match status" value="1"/>
</dbReference>
<keyword evidence="4 5" id="KW-0472">Membrane</keyword>
<dbReference type="EMBL" id="LUGG01000023">
    <property type="protein sequence ID" value="OBZ67552.1"/>
    <property type="molecule type" value="Genomic_DNA"/>
</dbReference>
<feature type="transmembrane region" description="Helical" evidence="5">
    <location>
        <begin position="105"/>
        <end position="124"/>
    </location>
</feature>
<keyword evidence="7" id="KW-1185">Reference proteome</keyword>
<evidence type="ECO:0000256" key="1">
    <source>
        <dbReference type="ARBA" id="ARBA00004141"/>
    </source>
</evidence>
<dbReference type="GO" id="GO:0000297">
    <property type="term" value="F:spermine transmembrane transporter activity"/>
    <property type="evidence" value="ECO:0007669"/>
    <property type="project" value="TreeGrafter"/>
</dbReference>
<reference evidence="6 7" key="1">
    <citation type="submission" date="2016-03" db="EMBL/GenBank/DDBJ databases">
        <title>Whole genome sequencing of Grifola frondosa 9006-11.</title>
        <authorList>
            <person name="Min B."/>
            <person name="Park H."/>
            <person name="Kim J.-G."/>
            <person name="Cho H."/>
            <person name="Oh Y.-L."/>
            <person name="Kong W.-S."/>
            <person name="Choi I.-G."/>
        </authorList>
    </citation>
    <scope>NUCLEOTIDE SEQUENCE [LARGE SCALE GENOMIC DNA]</scope>
    <source>
        <strain evidence="6 7">9006-11</strain>
    </source>
</reference>
<organism evidence="6 7">
    <name type="scientific">Grifola frondosa</name>
    <name type="common">Maitake</name>
    <name type="synonym">Polyporus frondosus</name>
    <dbReference type="NCBI Taxonomy" id="5627"/>
    <lineage>
        <taxon>Eukaryota</taxon>
        <taxon>Fungi</taxon>
        <taxon>Dikarya</taxon>
        <taxon>Basidiomycota</taxon>
        <taxon>Agaricomycotina</taxon>
        <taxon>Agaricomycetes</taxon>
        <taxon>Polyporales</taxon>
        <taxon>Grifolaceae</taxon>
        <taxon>Grifola</taxon>
    </lineage>
</organism>
<accession>A0A1C7LS67</accession>
<dbReference type="GO" id="GO:0015606">
    <property type="term" value="F:spermidine transmembrane transporter activity"/>
    <property type="evidence" value="ECO:0007669"/>
    <property type="project" value="TreeGrafter"/>
</dbReference>
<name>A0A1C7LS67_GRIFR</name>
<dbReference type="InterPro" id="IPR036259">
    <property type="entry name" value="MFS_trans_sf"/>
</dbReference>
<protein>
    <submittedName>
        <fullName evidence="6">Polyamine transporter 2</fullName>
    </submittedName>
</protein>
<comment type="caution">
    <text evidence="6">The sequence shown here is derived from an EMBL/GenBank/DDBJ whole genome shotgun (WGS) entry which is preliminary data.</text>
</comment>
<feature type="transmembrane region" description="Helical" evidence="5">
    <location>
        <begin position="31"/>
        <end position="51"/>
    </location>
</feature>
<dbReference type="OrthoDB" id="9986881at2759"/>
<evidence type="ECO:0000256" key="4">
    <source>
        <dbReference type="ARBA" id="ARBA00023136"/>
    </source>
</evidence>
<proteinExistence type="predicted"/>
<feature type="transmembrane region" description="Helical" evidence="5">
    <location>
        <begin position="144"/>
        <end position="164"/>
    </location>
</feature>
<dbReference type="Gene3D" id="1.20.1250.20">
    <property type="entry name" value="MFS general substrate transporter like domains"/>
    <property type="match status" value="1"/>
</dbReference>
<dbReference type="STRING" id="5627.A0A1C7LS67"/>
<dbReference type="GO" id="GO:0005886">
    <property type="term" value="C:plasma membrane"/>
    <property type="evidence" value="ECO:0007669"/>
    <property type="project" value="TreeGrafter"/>
</dbReference>
<keyword evidence="2 5" id="KW-0812">Transmembrane</keyword>
<dbReference type="SUPFAM" id="SSF103473">
    <property type="entry name" value="MFS general substrate transporter"/>
    <property type="match status" value="1"/>
</dbReference>